<evidence type="ECO:0000313" key="3">
    <source>
        <dbReference type="Proteomes" id="UP000777784"/>
    </source>
</evidence>
<dbReference type="Pfam" id="PF22296">
    <property type="entry name" value="bAvd"/>
    <property type="match status" value="1"/>
</dbReference>
<dbReference type="EMBL" id="JAHJDP010000006">
    <property type="protein sequence ID" value="MBU2689481.1"/>
    <property type="molecule type" value="Genomic_DNA"/>
</dbReference>
<comment type="caution">
    <text evidence="2">The sequence shown here is derived from an EMBL/GenBank/DDBJ whole genome shotgun (WGS) entry which is preliminary data.</text>
</comment>
<proteinExistence type="predicted"/>
<feature type="domain" description="bAvd-like" evidence="1">
    <location>
        <begin position="9"/>
        <end position="79"/>
    </location>
</feature>
<reference evidence="2" key="1">
    <citation type="submission" date="2021-05" db="EMBL/GenBank/DDBJ databases">
        <title>Energy efficiency and biological interactions define the core microbiome of deep oligotrophic groundwater.</title>
        <authorList>
            <person name="Mehrshad M."/>
            <person name="Lopez-Fernandez M."/>
            <person name="Bell E."/>
            <person name="Bernier-Latmani R."/>
            <person name="Bertilsson S."/>
            <person name="Dopson M."/>
        </authorList>
    </citation>
    <scope>NUCLEOTIDE SEQUENCE</scope>
    <source>
        <strain evidence="2">Modern_marine.mb.64</strain>
    </source>
</reference>
<gene>
    <name evidence="2" type="ORF">KJ970_01015</name>
</gene>
<sequence length="80" mass="9328">MAEVMTVIPKTYDLLVWILPVLAKFPRDQKFLLGDRLQTGLMDLLGLLIEANYTCDRTQLLRRANIELEKFRFLCRLASD</sequence>
<dbReference type="CDD" id="cd16376">
    <property type="entry name" value="Avd_like"/>
    <property type="match status" value="1"/>
</dbReference>
<dbReference type="AlphaFoldDB" id="A0A948RRX3"/>
<protein>
    <submittedName>
        <fullName evidence="2">Four helix bundle protein</fullName>
    </submittedName>
</protein>
<dbReference type="Gene3D" id="1.20.1440.60">
    <property type="entry name" value="23S rRNA-intervening sequence"/>
    <property type="match status" value="1"/>
</dbReference>
<organism evidence="2 3">
    <name type="scientific">Eiseniibacteriota bacterium</name>
    <dbReference type="NCBI Taxonomy" id="2212470"/>
    <lineage>
        <taxon>Bacteria</taxon>
        <taxon>Candidatus Eiseniibacteriota</taxon>
    </lineage>
</organism>
<evidence type="ECO:0000313" key="2">
    <source>
        <dbReference type="EMBL" id="MBU2689481.1"/>
    </source>
</evidence>
<feature type="non-terminal residue" evidence="2">
    <location>
        <position position="80"/>
    </location>
</feature>
<dbReference type="Proteomes" id="UP000777784">
    <property type="component" value="Unassembled WGS sequence"/>
</dbReference>
<evidence type="ECO:0000259" key="1">
    <source>
        <dbReference type="Pfam" id="PF22296"/>
    </source>
</evidence>
<dbReference type="InterPro" id="IPR036583">
    <property type="entry name" value="23S_rRNA_IVS_sf"/>
</dbReference>
<name>A0A948RRX3_UNCEI</name>
<dbReference type="InterPro" id="IPR055360">
    <property type="entry name" value="bAvd"/>
</dbReference>
<accession>A0A948RRX3</accession>